<dbReference type="Gene3D" id="3.40.50.300">
    <property type="entry name" value="P-loop containing nucleotide triphosphate hydrolases"/>
    <property type="match status" value="1"/>
</dbReference>
<dbReference type="InterPro" id="IPR011990">
    <property type="entry name" value="TPR-like_helical_dom_sf"/>
</dbReference>
<name>A0ABV9NIB2_9GAMM</name>
<dbReference type="SMART" id="SM00028">
    <property type="entry name" value="TPR"/>
    <property type="match status" value="7"/>
</dbReference>
<evidence type="ECO:0000256" key="3">
    <source>
        <dbReference type="PROSITE-ProRule" id="PRU00339"/>
    </source>
</evidence>
<dbReference type="PANTHER" id="PTHR44227">
    <property type="match status" value="1"/>
</dbReference>
<feature type="repeat" description="TPR" evidence="3">
    <location>
        <begin position="236"/>
        <end position="269"/>
    </location>
</feature>
<dbReference type="InterPro" id="IPR052346">
    <property type="entry name" value="O-mannosyl-transferase_TMTC"/>
</dbReference>
<accession>A0ABV9NIB2</accession>
<feature type="repeat" description="TPR" evidence="3">
    <location>
        <begin position="32"/>
        <end position="65"/>
    </location>
</feature>
<dbReference type="EMBL" id="JBHSGG010000011">
    <property type="protein sequence ID" value="MFC4727455.1"/>
    <property type="molecule type" value="Genomic_DNA"/>
</dbReference>
<dbReference type="PANTHER" id="PTHR44227:SF3">
    <property type="entry name" value="PROTEIN O-MANNOSYL-TRANSFERASE TMTC4"/>
    <property type="match status" value="1"/>
</dbReference>
<comment type="caution">
    <text evidence="4">The sequence shown here is derived from an EMBL/GenBank/DDBJ whole genome shotgun (WGS) entry which is preliminary data.</text>
</comment>
<dbReference type="InterPro" id="IPR019734">
    <property type="entry name" value="TPR_rpt"/>
</dbReference>
<dbReference type="RefSeq" id="WP_377003464.1">
    <property type="nucleotide sequence ID" value="NZ_JBHSGG010000011.1"/>
</dbReference>
<evidence type="ECO:0000313" key="4">
    <source>
        <dbReference type="EMBL" id="MFC4727455.1"/>
    </source>
</evidence>
<keyword evidence="2 3" id="KW-0802">TPR repeat</keyword>
<dbReference type="PROSITE" id="PS50005">
    <property type="entry name" value="TPR"/>
    <property type="match status" value="3"/>
</dbReference>
<sequence>MLQPVIEALRRNDAPAALAAADAAVAAAPEDAAAAHLQGMARRLAGDNEGARSAFERAIELDPVQADYHLSLGALALNARDLAGARARLDRTVELDPNQLPAYLMLGHIALAAGDREAAQRQLKLAQRVDETHPHVRVFEAQLLLGQGDHQRALAILDGTVRVAPRDALVQSALALAYMAAGHHAFAEQALRNTLELNPDLVAQRRLLIESLRQQNRPDDVLVELDALLARHPDDAAAHAVRGMLLANLGRHEEAIAALERALALQPRDGRALVALLRLRQDRGEDEAARAFLDARLEDAAAGELYWQARVALGERTGEDVEALARRWRAAWPESPVAAETLALYAEIRGDLAEAETLAREVLERAPGALRARLLLYRIELVRDPDAAIALINALAEHPEPLARADFRRARGLAHARAERREQALADWGDAHAAAPVLPYAGPAALPAAAPAPSEAPAAAADAPILLWSPPGAGSALVVELLRRQMQVPMMGDRLLRQGSPRLDGLSAPQTWLDDPAHPGHAPGAFGEAWRQAMAQAGLAGATVIDWLAYWDARLIAPLRSELPGSRLVTVLRDPRDALLHWLAFGTPGHLRADAPEAAARALAASFEHLAATLEVEGFVQALRYEELIEAPEAAVATLSEVLGTPLEIDAATLASIVAAARPPRAFAPGAWRGYADVLGDAFAALHPVAERLGYPA</sequence>
<dbReference type="SUPFAM" id="SSF52540">
    <property type="entry name" value="P-loop containing nucleoside triphosphate hydrolases"/>
    <property type="match status" value="1"/>
</dbReference>
<proteinExistence type="predicted"/>
<organism evidence="4 5">
    <name type="scientific">Coralloluteibacterium thermophilum</name>
    <dbReference type="NCBI Taxonomy" id="2707049"/>
    <lineage>
        <taxon>Bacteria</taxon>
        <taxon>Pseudomonadati</taxon>
        <taxon>Pseudomonadota</taxon>
        <taxon>Gammaproteobacteria</taxon>
        <taxon>Lysobacterales</taxon>
        <taxon>Lysobacteraceae</taxon>
        <taxon>Coralloluteibacterium</taxon>
    </lineage>
</organism>
<evidence type="ECO:0000256" key="2">
    <source>
        <dbReference type="ARBA" id="ARBA00022803"/>
    </source>
</evidence>
<feature type="repeat" description="TPR" evidence="3">
    <location>
        <begin position="66"/>
        <end position="99"/>
    </location>
</feature>
<dbReference type="Gene3D" id="1.25.40.10">
    <property type="entry name" value="Tetratricopeptide repeat domain"/>
    <property type="match status" value="2"/>
</dbReference>
<evidence type="ECO:0000256" key="1">
    <source>
        <dbReference type="ARBA" id="ARBA00022737"/>
    </source>
</evidence>
<dbReference type="Proteomes" id="UP001595892">
    <property type="component" value="Unassembled WGS sequence"/>
</dbReference>
<protein>
    <submittedName>
        <fullName evidence="4">Tetratricopeptide repeat protein</fullName>
    </submittedName>
</protein>
<dbReference type="InterPro" id="IPR027417">
    <property type="entry name" value="P-loop_NTPase"/>
</dbReference>
<keyword evidence="1" id="KW-0677">Repeat</keyword>
<dbReference type="Pfam" id="PF14559">
    <property type="entry name" value="TPR_19"/>
    <property type="match status" value="1"/>
</dbReference>
<reference evidence="5" key="1">
    <citation type="journal article" date="2019" name="Int. J. Syst. Evol. Microbiol.">
        <title>The Global Catalogue of Microorganisms (GCM) 10K type strain sequencing project: providing services to taxonomists for standard genome sequencing and annotation.</title>
        <authorList>
            <consortium name="The Broad Institute Genomics Platform"/>
            <consortium name="The Broad Institute Genome Sequencing Center for Infectious Disease"/>
            <person name="Wu L."/>
            <person name="Ma J."/>
        </authorList>
    </citation>
    <scope>NUCLEOTIDE SEQUENCE [LARGE SCALE GENOMIC DNA]</scope>
    <source>
        <strain evidence="5">CGMCC 1.13574</strain>
    </source>
</reference>
<keyword evidence="5" id="KW-1185">Reference proteome</keyword>
<evidence type="ECO:0000313" key="5">
    <source>
        <dbReference type="Proteomes" id="UP001595892"/>
    </source>
</evidence>
<gene>
    <name evidence="4" type="ORF">ACFO3Q_04625</name>
</gene>
<dbReference type="PROSITE" id="PS50293">
    <property type="entry name" value="TPR_REGION"/>
    <property type="match status" value="1"/>
</dbReference>
<dbReference type="Pfam" id="PF13432">
    <property type="entry name" value="TPR_16"/>
    <property type="match status" value="2"/>
</dbReference>
<dbReference type="SUPFAM" id="SSF48452">
    <property type="entry name" value="TPR-like"/>
    <property type="match status" value="2"/>
</dbReference>